<evidence type="ECO:0000256" key="3">
    <source>
        <dbReference type="ARBA" id="ARBA00023002"/>
    </source>
</evidence>
<organism evidence="7 8">
    <name type="scientific">[Torrubiella] hemipterigena</name>
    <dbReference type="NCBI Taxonomy" id="1531966"/>
    <lineage>
        <taxon>Eukaryota</taxon>
        <taxon>Fungi</taxon>
        <taxon>Dikarya</taxon>
        <taxon>Ascomycota</taxon>
        <taxon>Pezizomycotina</taxon>
        <taxon>Sordariomycetes</taxon>
        <taxon>Hypocreomycetidae</taxon>
        <taxon>Hypocreales</taxon>
        <taxon>Clavicipitaceae</taxon>
        <taxon>Clavicipitaceae incertae sedis</taxon>
        <taxon>'Torrubiella' clade</taxon>
    </lineage>
</organism>
<evidence type="ECO:0000256" key="1">
    <source>
        <dbReference type="ARBA" id="ARBA00010617"/>
    </source>
</evidence>
<evidence type="ECO:0000313" key="7">
    <source>
        <dbReference type="EMBL" id="CEJ89810.1"/>
    </source>
</evidence>
<keyword evidence="5 6" id="KW-0349">Heme</keyword>
<dbReference type="GO" id="GO:0016705">
    <property type="term" value="F:oxidoreductase activity, acting on paired donors, with incorporation or reduction of molecular oxygen"/>
    <property type="evidence" value="ECO:0007669"/>
    <property type="project" value="InterPro"/>
</dbReference>
<evidence type="ECO:0000313" key="8">
    <source>
        <dbReference type="Proteomes" id="UP000039046"/>
    </source>
</evidence>
<dbReference type="AlphaFoldDB" id="A0A0A1TH50"/>
<feature type="binding site" description="axial binding residue" evidence="5">
    <location>
        <position position="377"/>
    </location>
    <ligand>
        <name>heme</name>
        <dbReference type="ChEBI" id="CHEBI:30413"/>
    </ligand>
    <ligandPart>
        <name>Fe</name>
        <dbReference type="ChEBI" id="CHEBI:18248"/>
    </ligandPart>
</feature>
<dbReference type="PANTHER" id="PTHR46300">
    <property type="entry name" value="P450, PUTATIVE (EUROFUNG)-RELATED-RELATED"/>
    <property type="match status" value="1"/>
</dbReference>
<evidence type="ECO:0000256" key="4">
    <source>
        <dbReference type="ARBA" id="ARBA00023004"/>
    </source>
</evidence>
<dbReference type="InterPro" id="IPR001128">
    <property type="entry name" value="Cyt_P450"/>
</dbReference>
<keyword evidence="8" id="KW-1185">Reference proteome</keyword>
<dbReference type="PRINTS" id="PR00385">
    <property type="entry name" value="P450"/>
</dbReference>
<comment type="cofactor">
    <cofactor evidence="5">
        <name>heme</name>
        <dbReference type="ChEBI" id="CHEBI:30413"/>
    </cofactor>
</comment>
<keyword evidence="2 5" id="KW-0479">Metal-binding</keyword>
<dbReference type="InterPro" id="IPR002401">
    <property type="entry name" value="Cyt_P450_E_grp-I"/>
</dbReference>
<keyword evidence="6" id="KW-0503">Monooxygenase</keyword>
<dbReference type="HOGENOM" id="CLU_001570_2_1_1"/>
<dbReference type="PANTHER" id="PTHR46300:SF6">
    <property type="entry name" value="CYTOCHROME P450 2C30"/>
    <property type="match status" value="1"/>
</dbReference>
<dbReference type="GO" id="GO:0005506">
    <property type="term" value="F:iron ion binding"/>
    <property type="evidence" value="ECO:0007669"/>
    <property type="project" value="InterPro"/>
</dbReference>
<dbReference type="GO" id="GO:0004497">
    <property type="term" value="F:monooxygenase activity"/>
    <property type="evidence" value="ECO:0007669"/>
    <property type="project" value="UniProtKB-KW"/>
</dbReference>
<accession>A0A0A1TH50</accession>
<keyword evidence="4 5" id="KW-0408">Iron</keyword>
<dbReference type="InterPro" id="IPR017972">
    <property type="entry name" value="Cyt_P450_CS"/>
</dbReference>
<evidence type="ECO:0000256" key="6">
    <source>
        <dbReference type="RuleBase" id="RU000461"/>
    </source>
</evidence>
<dbReference type="SUPFAM" id="SSF48264">
    <property type="entry name" value="Cytochrome P450"/>
    <property type="match status" value="1"/>
</dbReference>
<reference evidence="7 8" key="1">
    <citation type="journal article" date="2015" name="Genome Announc.">
        <title>Draft Genome Sequence and Gene Annotation of the Entomopathogenic Fungus Verticillium hemipterigenum.</title>
        <authorList>
            <person name="Horn F."/>
            <person name="Habel A."/>
            <person name="Scharf D.H."/>
            <person name="Dworschak J."/>
            <person name="Brakhage A.A."/>
            <person name="Guthke R."/>
            <person name="Hertweck C."/>
            <person name="Linde J."/>
        </authorList>
    </citation>
    <scope>NUCLEOTIDE SEQUENCE [LARGE SCALE GENOMIC DNA]</scope>
</reference>
<dbReference type="InterPro" id="IPR050364">
    <property type="entry name" value="Cytochrome_P450_fung"/>
</dbReference>
<evidence type="ECO:0000256" key="5">
    <source>
        <dbReference type="PIRSR" id="PIRSR602401-1"/>
    </source>
</evidence>
<dbReference type="Pfam" id="PF00067">
    <property type="entry name" value="p450"/>
    <property type="match status" value="1"/>
</dbReference>
<keyword evidence="3 6" id="KW-0560">Oxidoreductase</keyword>
<gene>
    <name evidence="7" type="ORF">VHEMI05634</name>
</gene>
<name>A0A0A1TH50_9HYPO</name>
<proteinExistence type="inferred from homology"/>
<dbReference type="OrthoDB" id="1470350at2759"/>
<dbReference type="PROSITE" id="PS00086">
    <property type="entry name" value="CYTOCHROME_P450"/>
    <property type="match status" value="1"/>
</dbReference>
<dbReference type="EMBL" id="CDHN01000003">
    <property type="protein sequence ID" value="CEJ89810.1"/>
    <property type="molecule type" value="Genomic_DNA"/>
</dbReference>
<dbReference type="Proteomes" id="UP000039046">
    <property type="component" value="Unassembled WGS sequence"/>
</dbReference>
<sequence>MMGQKFIIVSNEDMARDILIKKGNSFSGRLQIRALIDHKLGPTYVALQDRNETWRRQRKWVHAAMVAAHQEHFYGHIDKEIKRYLTTLLINPTEFHSSTRELLGRIMSTLAWDDATQGEKFGIIANETLRQMSLPGPIVNAVTPLWHITDFLGYNPWRNFERAREDKMTSWWRQLLLQSKKRFLEQSLPKTSWAYRYFEQVSQAGNSTLEQSSDEEHFAACMLGFQNMVGVVTVAGPMQYFLMCMALHPLWQMKIQKQIDIVCGDRMPNIDDYQELPILRACIKETLRWRSTVPLGVPHLCEEDSEYKGVAIKKGTVVLACEWALNRDESQYPDPEKYRPERWLEPSWPTFMEPLTRYPNLREGYGMHTFGWGRRMCLGQAIADEELFLIAANVCWAFNMSIPDDPLTGEPTVVDSQATNSNVILEPTPWPMTFKARNQVKASKILNELAQVQHELKV</sequence>
<evidence type="ECO:0000256" key="2">
    <source>
        <dbReference type="ARBA" id="ARBA00022723"/>
    </source>
</evidence>
<protein>
    <recommendedName>
        <fullName evidence="9">Cytochrome P450</fullName>
    </recommendedName>
</protein>
<dbReference type="STRING" id="1531966.A0A0A1TH50"/>
<evidence type="ECO:0008006" key="9">
    <source>
        <dbReference type="Google" id="ProtNLM"/>
    </source>
</evidence>
<dbReference type="GO" id="GO:0020037">
    <property type="term" value="F:heme binding"/>
    <property type="evidence" value="ECO:0007669"/>
    <property type="project" value="InterPro"/>
</dbReference>
<dbReference type="PRINTS" id="PR00463">
    <property type="entry name" value="EP450I"/>
</dbReference>
<dbReference type="Gene3D" id="1.10.630.10">
    <property type="entry name" value="Cytochrome P450"/>
    <property type="match status" value="1"/>
</dbReference>
<comment type="similarity">
    <text evidence="1 6">Belongs to the cytochrome P450 family.</text>
</comment>
<dbReference type="InterPro" id="IPR036396">
    <property type="entry name" value="Cyt_P450_sf"/>
</dbReference>